<organism evidence="3 4">
    <name type="scientific">Halodesulfurarchaeum formicicum</name>
    <dbReference type="NCBI Taxonomy" id="1873524"/>
    <lineage>
        <taxon>Archaea</taxon>
        <taxon>Methanobacteriati</taxon>
        <taxon>Methanobacteriota</taxon>
        <taxon>Stenosarchaea group</taxon>
        <taxon>Halobacteria</taxon>
        <taxon>Halobacteriales</taxon>
        <taxon>Halobacteriaceae</taxon>
        <taxon>Halodesulfurarchaeum</taxon>
    </lineage>
</organism>
<dbReference type="InterPro" id="IPR019962">
    <property type="entry name" value="CHP03663"/>
</dbReference>
<feature type="transmembrane region" description="Helical" evidence="1">
    <location>
        <begin position="314"/>
        <end position="332"/>
    </location>
</feature>
<protein>
    <submittedName>
        <fullName evidence="3">Membrane-bound mannosyltransferase</fullName>
    </submittedName>
</protein>
<dbReference type="Pfam" id="PF13231">
    <property type="entry name" value="PMT_2"/>
    <property type="match status" value="1"/>
</dbReference>
<keyword evidence="1" id="KW-1133">Transmembrane helix</keyword>
<accession>A0A1D8S6U4</accession>
<dbReference type="NCBIfam" id="TIGR03663">
    <property type="entry name" value="flippase activity-associated protein Agl23"/>
    <property type="match status" value="1"/>
</dbReference>
<dbReference type="KEGG" id="halh:HTSR_1907"/>
<keyword evidence="1" id="KW-0472">Membrane</keyword>
<dbReference type="InterPro" id="IPR016950">
    <property type="entry name" value="Manno-Trfase_MA4085_prd"/>
</dbReference>
<sequence length="537" mass="59205">MVLVGLTVLGLVVRLVGLGARVAHQDEARVASWILHYVAVDAWEYRPIIHGPFLPHVNGAVFELLGPSDFSMRLVVAVVGGLLPLSAWLLRARLRDREVLFLGALLSFNPILIYYSRFMRNDVLLGAFGFLAAAFVVRAIDTNRRRYLFGAAVAFALALTTKENALLYPVTWAGTLVLLLDHRLFHSRYDDGWWDTLRRISKRIARALWQTKYSIFGSLLALLVVVVAFYAPKPEFYQALGAPSQLPAVLETATLGTWEKFAELWGSTGMQEHSYVTFLLHLLGVVAVGGLTTMVFAAIGFLADRYGNRYPRDLVAVGFFWGLASLLGYPIVSDIKAGWTAVHVLIPLTIPAAVGLSVVLDRAELALRRNQRQTAAVAVVLLLGAATVLAGSGVAINAVYPADDRNPVVQYAQPAGDMKPTLEEIETIAAENEGIDVMFYGEEFYTPNETEQGASLDIETGGYAGWFDRLPLPWYLEQYDARVGSTEDPAAIAEHDPPVIITLEEETGTLQGEIEGYEKTIHQGYLHDRPIVFYVRS</sequence>
<dbReference type="PANTHER" id="PTHR41710">
    <property type="entry name" value="GLYCOSYL TRANSFERASE, FAMILY 39"/>
    <property type="match status" value="1"/>
</dbReference>
<evidence type="ECO:0000259" key="2">
    <source>
        <dbReference type="Pfam" id="PF13231"/>
    </source>
</evidence>
<dbReference type="PIRSF" id="PIRSF030218">
    <property type="entry name" value="Mannosyltr_MA4085_prd"/>
    <property type="match status" value="1"/>
</dbReference>
<feature type="transmembrane region" description="Helical" evidence="1">
    <location>
        <begin position="344"/>
        <end position="363"/>
    </location>
</feature>
<feature type="transmembrane region" description="Helical" evidence="1">
    <location>
        <begin position="123"/>
        <end position="140"/>
    </location>
</feature>
<gene>
    <name evidence="3" type="ORF">HTSR_1907</name>
</gene>
<dbReference type="PANTHER" id="PTHR41710:SF2">
    <property type="entry name" value="GLYCOSYL TRANSFERASE FAMILY 39_83 DOMAIN-CONTAINING PROTEIN"/>
    <property type="match status" value="1"/>
</dbReference>
<dbReference type="EMBL" id="CP016070">
    <property type="protein sequence ID" value="AOW81071.1"/>
    <property type="molecule type" value="Genomic_DNA"/>
</dbReference>
<reference evidence="3 4" key="1">
    <citation type="submission" date="2016-06" db="EMBL/GenBank/DDBJ databases">
        <title>Discovery of anaerobic lithoheterotrophic haloarchaeon capable of sulfur respiration by hydrogen and formate.</title>
        <authorList>
            <person name="Sorokin D.Y."/>
            <person name="Kublanov I.V."/>
            <person name="Roman P."/>
            <person name="Sinninghe Damste J.S."/>
            <person name="Golyshin P.N."/>
            <person name="Rojo D."/>
            <person name="Ciordia S."/>
            <person name="Mena Md.C."/>
            <person name="Ferrer M."/>
            <person name="Smedile F."/>
            <person name="Messina E."/>
            <person name="La Cono V."/>
            <person name="Yakimov M.M."/>
        </authorList>
    </citation>
    <scope>NUCLEOTIDE SEQUENCE [LARGE SCALE GENOMIC DNA]</scope>
    <source>
        <strain evidence="3 4">HTSR1</strain>
    </source>
</reference>
<dbReference type="InterPro" id="IPR038731">
    <property type="entry name" value="RgtA/B/C-like"/>
</dbReference>
<dbReference type="AlphaFoldDB" id="A0A1D8S6U4"/>
<proteinExistence type="predicted"/>
<feature type="transmembrane region" description="Helical" evidence="1">
    <location>
        <begin position="70"/>
        <end position="90"/>
    </location>
</feature>
<keyword evidence="3" id="KW-0808">Transferase</keyword>
<dbReference type="GO" id="GO:0016757">
    <property type="term" value="F:glycosyltransferase activity"/>
    <property type="evidence" value="ECO:0007669"/>
    <property type="project" value="UniProtKB-KW"/>
</dbReference>
<dbReference type="PATRIC" id="fig|1855411.3.peg.1915"/>
<feature type="transmembrane region" description="Helical" evidence="1">
    <location>
        <begin position="375"/>
        <end position="400"/>
    </location>
</feature>
<evidence type="ECO:0000313" key="3">
    <source>
        <dbReference type="EMBL" id="AOW81071.1"/>
    </source>
</evidence>
<dbReference type="STRING" id="1873524.HSR6_1977"/>
<feature type="transmembrane region" description="Helical" evidence="1">
    <location>
        <begin position="213"/>
        <end position="231"/>
    </location>
</feature>
<keyword evidence="1" id="KW-0812">Transmembrane</keyword>
<feature type="domain" description="Glycosyltransferase RgtA/B/C/D-like" evidence="2">
    <location>
        <begin position="50"/>
        <end position="186"/>
    </location>
</feature>
<evidence type="ECO:0000313" key="4">
    <source>
        <dbReference type="Proteomes" id="UP000185608"/>
    </source>
</evidence>
<name>A0A1D8S6U4_9EURY</name>
<keyword evidence="3" id="KW-0328">Glycosyltransferase</keyword>
<feature type="transmembrane region" description="Helical" evidence="1">
    <location>
        <begin position="278"/>
        <end position="302"/>
    </location>
</feature>
<dbReference type="Proteomes" id="UP000185608">
    <property type="component" value="Chromosome"/>
</dbReference>
<evidence type="ECO:0000256" key="1">
    <source>
        <dbReference type="SAM" id="Phobius"/>
    </source>
</evidence>
<feature type="transmembrane region" description="Helical" evidence="1">
    <location>
        <begin position="99"/>
        <end position="117"/>
    </location>
</feature>